<evidence type="ECO:0000313" key="8">
    <source>
        <dbReference type="EMBL" id="CAD2197083.1"/>
    </source>
</evidence>
<dbReference type="Gene3D" id="3.90.190.10">
    <property type="entry name" value="Protein tyrosine phosphatase superfamily"/>
    <property type="match status" value="1"/>
</dbReference>
<dbReference type="OrthoDB" id="2017893at2759"/>
<dbReference type="EC" id="3.1.3.48" evidence="2"/>
<reference evidence="8 9" key="1">
    <citation type="submission" date="2020-08" db="EMBL/GenBank/DDBJ databases">
        <authorList>
            <person name="Koutsovoulos G."/>
            <person name="Danchin GJ E."/>
        </authorList>
    </citation>
    <scope>NUCLEOTIDE SEQUENCE [LARGE SCALE GENOMIC DNA]</scope>
</reference>
<dbReference type="InterPro" id="IPR000387">
    <property type="entry name" value="Tyr_Pase_dom"/>
</dbReference>
<dbReference type="PROSITE" id="PS50054">
    <property type="entry name" value="TYR_PHOSPHATASE_DUAL"/>
    <property type="match status" value="1"/>
</dbReference>
<dbReference type="PIRSF" id="PIRSF000941">
    <property type="entry name" value="DUSP12"/>
    <property type="match status" value="1"/>
</dbReference>
<dbReference type="GO" id="GO:0008138">
    <property type="term" value="F:protein tyrosine/serine/threonine phosphatase activity"/>
    <property type="evidence" value="ECO:0007669"/>
    <property type="project" value="InterPro"/>
</dbReference>
<sequence>MINKILDCIFIGDIFSNDEINIEKFKIQTVLTLSSQPLALEKRIIGVNYQFIYMLDVENQNIFSSNILQKTFNLLQKCLENNQSILVHCESGISRSVTIIIAFLMKQNNWSYLNSFNFLKEKHSIAKPNNSFIKQLELFEKIGFITDPINLKKSEIFRDFVASNGYLFELNDNTSKYNLEESYLSSSKKFSCKKCRKILFFDFNVLKHFSDNKNIFCEFGYLITPMVWMELDELKGKINCPGCNIKLGTFNWDGHHCIQLMESKKCGKFNNFS</sequence>
<evidence type="ECO:0000256" key="4">
    <source>
        <dbReference type="ARBA" id="ARBA00022912"/>
    </source>
</evidence>
<dbReference type="PANTHER" id="PTHR45848:SF4">
    <property type="entry name" value="DUAL SPECIFICITY PROTEIN PHOSPHATASE 12"/>
    <property type="match status" value="1"/>
</dbReference>
<dbReference type="CDD" id="cd14498">
    <property type="entry name" value="DSP"/>
    <property type="match status" value="1"/>
</dbReference>
<dbReference type="PROSITE" id="PS50056">
    <property type="entry name" value="TYR_PHOSPHATASE_2"/>
    <property type="match status" value="1"/>
</dbReference>
<evidence type="ECO:0000256" key="5">
    <source>
        <dbReference type="PIRSR" id="PIRSR000941-50"/>
    </source>
</evidence>
<dbReference type="InterPro" id="IPR016278">
    <property type="entry name" value="DUSP12"/>
</dbReference>
<dbReference type="InterPro" id="IPR000340">
    <property type="entry name" value="Dual-sp_phosphatase_cat-dom"/>
</dbReference>
<protein>
    <recommendedName>
        <fullName evidence="2">protein-tyrosine-phosphatase</fullName>
        <ecNumber evidence="2">3.1.3.48</ecNumber>
    </recommendedName>
</protein>
<feature type="active site" description="Phosphocysteine intermediate" evidence="5">
    <location>
        <position position="89"/>
    </location>
</feature>
<name>A0A6V7XCU8_MELEN</name>
<keyword evidence="3" id="KW-0378">Hydrolase</keyword>
<evidence type="ECO:0000256" key="3">
    <source>
        <dbReference type="ARBA" id="ARBA00022801"/>
    </source>
</evidence>
<feature type="domain" description="Tyrosine-protein phosphatase" evidence="6">
    <location>
        <begin position="1"/>
        <end position="145"/>
    </location>
</feature>
<evidence type="ECO:0000256" key="1">
    <source>
        <dbReference type="ARBA" id="ARBA00008601"/>
    </source>
</evidence>
<evidence type="ECO:0000256" key="2">
    <source>
        <dbReference type="ARBA" id="ARBA00013064"/>
    </source>
</evidence>
<keyword evidence="4" id="KW-0904">Protein phosphatase</keyword>
<feature type="domain" description="Tyrosine specific protein phosphatases" evidence="7">
    <location>
        <begin position="65"/>
        <end position="122"/>
    </location>
</feature>
<dbReference type="SMART" id="SM00195">
    <property type="entry name" value="DSPc"/>
    <property type="match status" value="1"/>
</dbReference>
<dbReference type="InterPro" id="IPR029021">
    <property type="entry name" value="Prot-tyrosine_phosphatase-like"/>
</dbReference>
<organism evidence="8 9">
    <name type="scientific">Meloidogyne enterolobii</name>
    <name type="common">Root-knot nematode worm</name>
    <name type="synonym">Meloidogyne mayaguensis</name>
    <dbReference type="NCBI Taxonomy" id="390850"/>
    <lineage>
        <taxon>Eukaryota</taxon>
        <taxon>Metazoa</taxon>
        <taxon>Ecdysozoa</taxon>
        <taxon>Nematoda</taxon>
        <taxon>Chromadorea</taxon>
        <taxon>Rhabditida</taxon>
        <taxon>Tylenchina</taxon>
        <taxon>Tylenchomorpha</taxon>
        <taxon>Tylenchoidea</taxon>
        <taxon>Meloidogynidae</taxon>
        <taxon>Meloidogyninae</taxon>
        <taxon>Meloidogyne</taxon>
    </lineage>
</organism>
<dbReference type="GO" id="GO:0004725">
    <property type="term" value="F:protein tyrosine phosphatase activity"/>
    <property type="evidence" value="ECO:0007669"/>
    <property type="project" value="UniProtKB-EC"/>
</dbReference>
<dbReference type="GO" id="GO:0005634">
    <property type="term" value="C:nucleus"/>
    <property type="evidence" value="ECO:0007669"/>
    <property type="project" value="TreeGrafter"/>
</dbReference>
<accession>A0A6V7XCU8</accession>
<dbReference type="InterPro" id="IPR020422">
    <property type="entry name" value="TYR_PHOSPHATASE_DUAL_dom"/>
</dbReference>
<comment type="similarity">
    <text evidence="1">Belongs to the protein-tyrosine phosphatase family. Non-receptor class dual specificity subfamily.</text>
</comment>
<comment type="caution">
    <text evidence="8">The sequence shown here is derived from an EMBL/GenBank/DDBJ whole genome shotgun (WGS) entry which is preliminary data.</text>
</comment>
<dbReference type="PANTHER" id="PTHR45848">
    <property type="entry name" value="DUAL SPECIFICITY PROTEIN PHOSPHATASE 12 FAMILY MEMBER"/>
    <property type="match status" value="1"/>
</dbReference>
<dbReference type="Pfam" id="PF00782">
    <property type="entry name" value="DSPc"/>
    <property type="match status" value="1"/>
</dbReference>
<dbReference type="Proteomes" id="UP000580250">
    <property type="component" value="Unassembled WGS sequence"/>
</dbReference>
<dbReference type="SUPFAM" id="SSF52799">
    <property type="entry name" value="(Phosphotyrosine protein) phosphatases II"/>
    <property type="match status" value="1"/>
</dbReference>
<evidence type="ECO:0000259" key="7">
    <source>
        <dbReference type="PROSITE" id="PS50056"/>
    </source>
</evidence>
<dbReference type="AlphaFoldDB" id="A0A6V7XCU8"/>
<proteinExistence type="inferred from homology"/>
<evidence type="ECO:0000313" key="9">
    <source>
        <dbReference type="Proteomes" id="UP000580250"/>
    </source>
</evidence>
<evidence type="ECO:0000259" key="6">
    <source>
        <dbReference type="PROSITE" id="PS50054"/>
    </source>
</evidence>
<dbReference type="EMBL" id="CAJEWN010001393">
    <property type="protein sequence ID" value="CAD2197083.1"/>
    <property type="molecule type" value="Genomic_DNA"/>
</dbReference>
<gene>
    <name evidence="8" type="ORF">MENT_LOCUS50297</name>
</gene>